<keyword evidence="3" id="KW-0498">Mitosis</keyword>
<dbReference type="InterPro" id="IPR036322">
    <property type="entry name" value="WD40_repeat_dom_sf"/>
</dbReference>
<dbReference type="Proteomes" id="UP000000560">
    <property type="component" value="Chromosome VIII"/>
</dbReference>
<organism evidence="8 9">
    <name type="scientific">Emericella nidulans (strain FGSC A4 / ATCC 38163 / CBS 112.46 / NRRL 194 / M139)</name>
    <name type="common">Aspergillus nidulans</name>
    <dbReference type="NCBI Taxonomy" id="227321"/>
    <lineage>
        <taxon>Eukaryota</taxon>
        <taxon>Fungi</taxon>
        <taxon>Dikarya</taxon>
        <taxon>Ascomycota</taxon>
        <taxon>Pezizomycotina</taxon>
        <taxon>Eurotiomycetes</taxon>
        <taxon>Eurotiomycetidae</taxon>
        <taxon>Eurotiales</taxon>
        <taxon>Aspergillaceae</taxon>
        <taxon>Aspergillus</taxon>
        <taxon>Aspergillus subgen. Nidulantes</taxon>
    </lineage>
</organism>
<keyword evidence="2" id="KW-0132">Cell division</keyword>
<dbReference type="EMBL" id="BN001308">
    <property type="protein sequence ID" value="CBF88552.1"/>
    <property type="molecule type" value="Genomic_DNA"/>
</dbReference>
<accession>C8VUR7</accession>
<gene>
    <name evidence="8" type="ORF">ANIA_00905</name>
</gene>
<dbReference type="Pfam" id="PF12896">
    <property type="entry name" value="ANAPC4"/>
    <property type="match status" value="1"/>
</dbReference>
<reference evidence="9" key="1">
    <citation type="journal article" date="2005" name="Nature">
        <title>Sequencing of Aspergillus nidulans and comparative analysis with A. fumigatus and A. oryzae.</title>
        <authorList>
            <person name="Galagan J.E."/>
            <person name="Calvo S.E."/>
            <person name="Cuomo C."/>
            <person name="Ma L.J."/>
            <person name="Wortman J.R."/>
            <person name="Batzoglou S."/>
            <person name="Lee S.I."/>
            <person name="Basturkmen M."/>
            <person name="Spevak C.C."/>
            <person name="Clutterbuck J."/>
            <person name="Kapitonov V."/>
            <person name="Jurka J."/>
            <person name="Scazzocchio C."/>
            <person name="Farman M."/>
            <person name="Butler J."/>
            <person name="Purcell S."/>
            <person name="Harris S."/>
            <person name="Braus G.H."/>
            <person name="Draht O."/>
            <person name="Busch S."/>
            <person name="D'Enfert C."/>
            <person name="Bouchier C."/>
            <person name="Goldman G.H."/>
            <person name="Bell-Pedersen D."/>
            <person name="Griffiths-Jones S."/>
            <person name="Doonan J.H."/>
            <person name="Yu J."/>
            <person name="Vienken K."/>
            <person name="Pain A."/>
            <person name="Freitag M."/>
            <person name="Selker E.U."/>
            <person name="Archer D.B."/>
            <person name="Penalva M.A."/>
            <person name="Oakley B.R."/>
            <person name="Momany M."/>
            <person name="Tanaka T."/>
            <person name="Kumagai T."/>
            <person name="Asai K."/>
            <person name="Machida M."/>
            <person name="Nierman W.C."/>
            <person name="Denning D.W."/>
            <person name="Caddick M."/>
            <person name="Hynes M."/>
            <person name="Paoletti M."/>
            <person name="Fischer R."/>
            <person name="Miller B."/>
            <person name="Dyer P."/>
            <person name="Sachs M.S."/>
            <person name="Osmani S.A."/>
            <person name="Birren B.W."/>
        </authorList>
    </citation>
    <scope>NUCLEOTIDE SEQUENCE [LARGE SCALE GENOMIC DNA]</scope>
    <source>
        <strain evidence="9">FGSC A4 / ATCC 38163 / CBS 112.46 / NRRL 194 / M139</strain>
    </source>
</reference>
<evidence type="ECO:0000256" key="2">
    <source>
        <dbReference type="ARBA" id="ARBA00022618"/>
    </source>
</evidence>
<evidence type="ECO:0000259" key="7">
    <source>
        <dbReference type="Pfam" id="PF12896"/>
    </source>
</evidence>
<dbReference type="GO" id="GO:0031145">
    <property type="term" value="P:anaphase-promoting complex-dependent catabolic process"/>
    <property type="evidence" value="ECO:0000318"/>
    <property type="project" value="GO_Central"/>
</dbReference>
<name>Q5BEX5_EMENI</name>
<feature type="domain" description="Anaphase-promoting complex subunit 4-like WD40" evidence="6">
    <location>
        <begin position="30"/>
        <end position="131"/>
    </location>
</feature>
<dbReference type="GO" id="GO:0034399">
    <property type="term" value="C:nuclear periphery"/>
    <property type="evidence" value="ECO:0000318"/>
    <property type="project" value="GO_Central"/>
</dbReference>
<dbReference type="InterPro" id="IPR024789">
    <property type="entry name" value="APC4"/>
</dbReference>
<dbReference type="GO" id="GO:0051301">
    <property type="term" value="P:cell division"/>
    <property type="evidence" value="ECO:0007669"/>
    <property type="project" value="UniProtKB-KW"/>
</dbReference>
<dbReference type="InterPro" id="IPR024790">
    <property type="entry name" value="APC4_long_dom"/>
</dbReference>
<dbReference type="InterPro" id="IPR015943">
    <property type="entry name" value="WD40/YVTN_repeat-like_dom_sf"/>
</dbReference>
<dbReference type="KEGG" id="ani:ANIA_00905"/>
<dbReference type="OrthoDB" id="2110451at2759"/>
<evidence type="ECO:0000256" key="3">
    <source>
        <dbReference type="ARBA" id="ARBA00022776"/>
    </source>
</evidence>
<dbReference type="HOGENOM" id="CLU_011501_0_0_1"/>
<keyword evidence="4" id="KW-0833">Ubl conjugation pathway</keyword>
<dbReference type="STRING" id="227321.Q5BEX5"/>
<dbReference type="InParanoid" id="Q5BEX5"/>
<dbReference type="Pfam" id="PF12894">
    <property type="entry name" value="ANAPC4_WD40"/>
    <property type="match status" value="1"/>
</dbReference>
<protein>
    <recommendedName>
        <fullName evidence="1">Anaphase-promoting complex subunit 4</fullName>
    </recommendedName>
</protein>
<dbReference type="VEuPathDB" id="FungiDB:AN0905"/>
<dbReference type="InterPro" id="IPR024977">
    <property type="entry name" value="Apc4-like_WD40_dom"/>
</dbReference>
<sequence>MAELGSPIQPQLTPVGEKSLPAKCKTDMITYCPSMDLIAVVSDDEELRVFRLNGQKVFGGSYKGDPYLDNDDGSGEIRAVRWKIDGHFLAVVCADSTVRIISAYSGKMAHHYQAHGGEQSPKVTCLGWGMNFTDSEAAKRQIYEAAGQLSVEDLLSLDMQPSKTAALLKADLPRELALLDIESSLPRLSTLPSTGGDDDVFSSRASIDAIFHSSQKDTSGAVDVLLVGFEDGTVHLRIFDCFEIGSVRFTAPEPCAILQHASHPLSSTHALVASSGNDLHLLTLDLRFITRSGRYLSLLAHKTTQLQSLLRYICQVQRQIEMEWKNAQELPARYMRSVNQDLEEKCHCDFVTAAYHLVVTGDCFEPLREFLTVIVGERGHKRWEKAVASGYEIVRRLTHECLLPALERCEVLLSRLIGLSKFQKLSEVLGLETSDLNAIVETLDCLHLLAHHILITANEELTQFHAFSRWLRHQIEMLSAEPMSQTLEELMEKTDLVEYPLTLKYIRGALTKSSLRNYIQQLPMMGFARPPPPSEDNWVPTDGDTRSFYDKFKKLLNQQSKASADAELVELPKLNNLTKRLGLQFDKVFSQIAVTQKRGILHRSPLTLHHECDKTVFDSTMRYEDVGSGEQSSVIYVASRLATSKHLLHVYRVVLNMENGVSSTREARVGVINLHEGIIRQVHFAEGNNMMVLWSNNVGTSYVLQLPFQPPRHVYPPGSAYQFTINYHNVHHVDAVKERTDVDISTLQLVKHQFAAKARPIRIDVNGRQGRRAICVLYAGAIRYEVLDLDAELGDEDDEGDE</sequence>
<evidence type="ECO:0000313" key="9">
    <source>
        <dbReference type="Proteomes" id="UP000000560"/>
    </source>
</evidence>
<dbReference type="RefSeq" id="XP_658509.1">
    <property type="nucleotide sequence ID" value="XM_653417.1"/>
</dbReference>
<evidence type="ECO:0000256" key="4">
    <source>
        <dbReference type="ARBA" id="ARBA00022786"/>
    </source>
</evidence>
<evidence type="ECO:0000259" key="6">
    <source>
        <dbReference type="Pfam" id="PF12894"/>
    </source>
</evidence>
<reference evidence="9" key="2">
    <citation type="journal article" date="2009" name="Fungal Genet. Biol.">
        <title>The 2008 update of the Aspergillus nidulans genome annotation: a community effort.</title>
        <authorList>
            <person name="Wortman J.R."/>
            <person name="Gilsenan J.M."/>
            <person name="Joardar V."/>
            <person name="Deegan J."/>
            <person name="Clutterbuck J."/>
            <person name="Andersen M.R."/>
            <person name="Archer D."/>
            <person name="Bencina M."/>
            <person name="Braus G."/>
            <person name="Coutinho P."/>
            <person name="von Dohren H."/>
            <person name="Doonan J."/>
            <person name="Driessen A.J."/>
            <person name="Durek P."/>
            <person name="Espeso E."/>
            <person name="Fekete E."/>
            <person name="Flipphi M."/>
            <person name="Estrada C.G."/>
            <person name="Geysens S."/>
            <person name="Goldman G."/>
            <person name="de Groot P.W."/>
            <person name="Hansen K."/>
            <person name="Harris S.D."/>
            <person name="Heinekamp T."/>
            <person name="Helmstaedt K."/>
            <person name="Henrissat B."/>
            <person name="Hofmann G."/>
            <person name="Homan T."/>
            <person name="Horio T."/>
            <person name="Horiuchi H."/>
            <person name="James S."/>
            <person name="Jones M."/>
            <person name="Karaffa L."/>
            <person name="Karanyi Z."/>
            <person name="Kato M."/>
            <person name="Keller N."/>
            <person name="Kelly D.E."/>
            <person name="Kiel J.A."/>
            <person name="Kim J.M."/>
            <person name="van der Klei I.J."/>
            <person name="Klis F.M."/>
            <person name="Kovalchuk A."/>
            <person name="Krasevec N."/>
            <person name="Kubicek C.P."/>
            <person name="Liu B."/>
            <person name="Maccabe A."/>
            <person name="Meyer V."/>
            <person name="Mirabito P."/>
            <person name="Miskei M."/>
            <person name="Mos M."/>
            <person name="Mullins J."/>
            <person name="Nelson D.R."/>
            <person name="Nielsen J."/>
            <person name="Oakley B.R."/>
            <person name="Osmani S.A."/>
            <person name="Pakula T."/>
            <person name="Paszewski A."/>
            <person name="Paulsen I."/>
            <person name="Pilsyk S."/>
            <person name="Pocsi I."/>
            <person name="Punt P.J."/>
            <person name="Ram A.F."/>
            <person name="Ren Q."/>
            <person name="Robellet X."/>
            <person name="Robson G."/>
            <person name="Seiboth B."/>
            <person name="van Solingen P."/>
            <person name="Specht T."/>
            <person name="Sun J."/>
            <person name="Taheri-Talesh N."/>
            <person name="Takeshita N."/>
            <person name="Ussery D."/>
            <person name="vanKuyk P.A."/>
            <person name="Visser H."/>
            <person name="van de Vondervoort P.J."/>
            <person name="de Vries R.P."/>
            <person name="Walton J."/>
            <person name="Xiang X."/>
            <person name="Xiong Y."/>
            <person name="Zeng A.P."/>
            <person name="Brandt B.W."/>
            <person name="Cornell M.J."/>
            <person name="van den Hondel C.A."/>
            <person name="Visser J."/>
            <person name="Oliver S.G."/>
            <person name="Turner G."/>
        </authorList>
    </citation>
    <scope>GENOME REANNOTATION</scope>
    <source>
        <strain evidence="9">FGSC A4 / ATCC 38163 / CBS 112.46 / NRRL 194 / M139</strain>
    </source>
</reference>
<evidence type="ECO:0000256" key="5">
    <source>
        <dbReference type="ARBA" id="ARBA00023306"/>
    </source>
</evidence>
<dbReference type="AlphaFoldDB" id="Q5BEX5"/>
<proteinExistence type="predicted"/>
<accession>Q5BEX5</accession>
<dbReference type="PANTHER" id="PTHR13260">
    <property type="entry name" value="ANAPHASE PROMOTING COMPLEX SUBUNIT 4 APC4"/>
    <property type="match status" value="1"/>
</dbReference>
<evidence type="ECO:0000313" key="8">
    <source>
        <dbReference type="EMBL" id="CBF88552.1"/>
    </source>
</evidence>
<keyword evidence="5" id="KW-0131">Cell cycle</keyword>
<keyword evidence="9" id="KW-1185">Reference proteome</keyword>
<dbReference type="GeneID" id="2876683"/>
<dbReference type="PANTHER" id="PTHR13260:SF0">
    <property type="entry name" value="ANAPHASE-PROMOTING COMPLEX SUBUNIT 4"/>
    <property type="match status" value="1"/>
</dbReference>
<dbReference type="Gene3D" id="2.130.10.10">
    <property type="entry name" value="YVTN repeat-like/Quinoprotein amine dehydrogenase"/>
    <property type="match status" value="1"/>
</dbReference>
<evidence type="ECO:0000256" key="1">
    <source>
        <dbReference type="ARBA" id="ARBA00016067"/>
    </source>
</evidence>
<dbReference type="GO" id="GO:0070979">
    <property type="term" value="P:protein K11-linked ubiquitination"/>
    <property type="evidence" value="ECO:0000318"/>
    <property type="project" value="GO_Central"/>
</dbReference>
<dbReference type="SUPFAM" id="SSF50978">
    <property type="entry name" value="WD40 repeat-like"/>
    <property type="match status" value="1"/>
</dbReference>
<dbReference type="OMA" id="FEPMKEF"/>
<dbReference type="GO" id="GO:0005680">
    <property type="term" value="C:anaphase-promoting complex"/>
    <property type="evidence" value="ECO:0000318"/>
    <property type="project" value="GO_Central"/>
</dbReference>
<feature type="domain" description="Anaphase-promoting complex subunit 4 long" evidence="7">
    <location>
        <begin position="280"/>
        <end position="481"/>
    </location>
</feature>
<dbReference type="eggNOG" id="KOG4640">
    <property type="taxonomic scope" value="Eukaryota"/>
</dbReference>